<dbReference type="RefSeq" id="WP_247399943.1">
    <property type="nucleotide sequence ID" value="NZ_JAKNRV010000076.1"/>
</dbReference>
<organism evidence="2 3">
    <name type="scientific">Pseudomonas emilianonis</name>
    <dbReference type="NCBI Taxonomy" id="2915812"/>
    <lineage>
        <taxon>Bacteria</taxon>
        <taxon>Pseudomonadati</taxon>
        <taxon>Pseudomonadota</taxon>
        <taxon>Gammaproteobacteria</taxon>
        <taxon>Pseudomonadales</taxon>
        <taxon>Pseudomonadaceae</taxon>
        <taxon>Pseudomonas</taxon>
    </lineage>
</organism>
<reference evidence="2 3" key="1">
    <citation type="submission" date="2022-02" db="EMBL/GenBank/DDBJ databases">
        <title>Comparative genomics of the first Antarctic Pseudomonas spp. capable of biotransforming 2,4,6-Trinitrotoluene.</title>
        <authorList>
            <person name="Cabrera M.A."/>
            <person name="Marquez S.L."/>
            <person name="Perez-Donoso J.M."/>
        </authorList>
    </citation>
    <scope>NUCLEOTIDE SEQUENCE [LARGE SCALE GENOMIC DNA]</scope>
    <source>
        <strain evidence="2 3">TNT11</strain>
    </source>
</reference>
<evidence type="ECO:0008006" key="4">
    <source>
        <dbReference type="Google" id="ProtNLM"/>
    </source>
</evidence>
<protein>
    <recommendedName>
        <fullName evidence="4">Sugar-binding protein</fullName>
    </recommendedName>
</protein>
<comment type="caution">
    <text evidence="2">The sequence shown here is derived from an EMBL/GenBank/DDBJ whole genome shotgun (WGS) entry which is preliminary data.</text>
</comment>
<dbReference type="SUPFAM" id="SSF53448">
    <property type="entry name" value="Nucleotide-diphospho-sugar transferases"/>
    <property type="match status" value="1"/>
</dbReference>
<proteinExistence type="predicted"/>
<gene>
    <name evidence="2" type="ORF">L9Z73_10860</name>
</gene>
<dbReference type="Gene3D" id="3.90.550.20">
    <property type="match status" value="1"/>
</dbReference>
<evidence type="ECO:0000313" key="3">
    <source>
        <dbReference type="Proteomes" id="UP001317085"/>
    </source>
</evidence>
<dbReference type="Proteomes" id="UP001317085">
    <property type="component" value="Unassembled WGS sequence"/>
</dbReference>
<dbReference type="InterPro" id="IPR029044">
    <property type="entry name" value="Nucleotide-diphossugar_trans"/>
</dbReference>
<feature type="region of interest" description="Disordered" evidence="1">
    <location>
        <begin position="198"/>
        <end position="224"/>
    </location>
</feature>
<name>A0ABT0EGI5_9PSED</name>
<evidence type="ECO:0000256" key="1">
    <source>
        <dbReference type="SAM" id="MobiDB-lite"/>
    </source>
</evidence>
<accession>A0ABT0EGI5</accession>
<dbReference type="Pfam" id="PF04488">
    <property type="entry name" value="Gly_transf_sug"/>
    <property type="match status" value="1"/>
</dbReference>
<evidence type="ECO:0000313" key="2">
    <source>
        <dbReference type="EMBL" id="MCK1784833.1"/>
    </source>
</evidence>
<feature type="region of interest" description="Disordered" evidence="1">
    <location>
        <begin position="1"/>
        <end position="20"/>
    </location>
</feature>
<sequence length="1665" mass="181895">MISVSNHITAPPQPLDPSHLPLARHKREAPAPTEPTGDARTEGDRELAAEYSFALFHAANGERNSKISAIPPNSTFGQWWGRLHDAFQSPDVLQWIRDKGIDPTSITLKPESGQISFRLKRSLDPEQKLNTVGQDDRRWASISTPILKAARVINAGHADTTITPPATNLDQPVSRWIVGRFYQEREDLTAPAMRRRAEEMGREQRFTPLDPNTSAGLMSARSEDALQDQKAVSGDIINRYEAVSELRHLATSADSGAKSAGEIQNELKKRTISLSSASTYQPIGASQSNRVSLVQFLEDHGWHIPTDHEQLENLATALSTPAPKMPTHGNLGGAQAWPVPLDQGDLQQLKADIGTGKIGDVDLGPSNNVLDYLLSGRTISPAQQSNPRQLIDTLIASPRGKALGEAIQTAFEARGVKGSASDWLLTALNNESASVPGDEVDHQAPGQIEGYRLVSAENSGKKPSAVIQELADHLVAKGNASSPQKAMIQAHLLLASRAPEFLIKDIPEGVVVGTHSWVSFATAAARIEDKAPGNTASMSYADVMLEASVAPISDDERTVEYAAQTDAIKHWAVANGMDYPSTDASMTTAREAYSAQIRELKEAAQMQIGQMPTTRGIALEQLKVALPHVDPKLFEEKTITLQPSNRHFPGPYSILDMYIDGRGLNAAPDSADNWGEAGRSFVNLLTFGGVTLQPDGRPSAWVSSSDGFNVNDVLERLNELPRPTKIFNETFPDYSSAVKKTTAAQLKHLISKQPLEDRQNLEFGKITIRKEMEFHRADQPRRVSDGVLLVETERNGQRMTYEIDRLKGTVTKLPDKTYRDYEPTVHSIKAGKRFDQVKPAGHSTAGITHENKDAQGAPNSFSSARTQYIVDALIEDINLPAVEKYAKGKTTFDSEVPLHETVEEIALNLIPFRSAIVNFTNGNIGGGVVDLTFDIFGFAVGLGAAAKGAKVAVAGASTIAKAGQVAKIIGRATVGALNPLDGVADLARGVAGGLRKGVSTAFKGVKHLRGSYRGVDLLELAKKTDVAEGTLKAANGTRESKALGKFDEATNKWYAYDPLTKQAYGKPLDNFSVDTPRLNDPDSLHSIGSNDVTKTASQQHGVAATGTFTVGQETVEGNVVLFQGNWHRYDAINKRAFGAPLTDFKPSRVAANGDVRSMDADLLGYEVKHIAPQELSTKGLQSNVYVGRSKKEYVKIDGTFYESHLKDGQRVIRHPARTGPDLPVRDLGPSGWEPLSRTDRLLGGAGGNPWKPGENTYLVPVDDIHLTGNPARPYSLNYKGVEHEVSFNSYAGTWKSSDLKTANDAQDQAYFWRSGKGKWQRGTLSEFKQAKKIDARAFKYVDVSPPTILRIPKDAQPIPKQIHYFWAGSDIPPNLIENIANNSAHAPGYKSIVHVDADSPAMFEKIKSKLHAQAPGLSVMNLHEDDFFKQLKDTEMYNYFRQGQGKNLAATSDVARYPLMNKYGGIYLDTDDAIPVNIGATALKAGSSDILLNRPVAHTITDYKPFYNTSNFATQPDNPVINDMIAQMNQRFSANKTYFESNRPTVTRGPGGEIQYTSEFRTYEGKIFETVGPTMFDDVLKSKRPDMYHLGLDGLAKESKIVDGKLVSSGPIVDIESEARQYYASKGITPPDLLGNQIKKMKEHYLSLLHQFQIKIGAEHSWIGT</sequence>
<dbReference type="InterPro" id="IPR007577">
    <property type="entry name" value="GlycoTrfase_DXD_sugar-bd_CS"/>
</dbReference>
<dbReference type="EMBL" id="JAKNRV010000076">
    <property type="protein sequence ID" value="MCK1784833.1"/>
    <property type="molecule type" value="Genomic_DNA"/>
</dbReference>
<keyword evidence="3" id="KW-1185">Reference proteome</keyword>